<dbReference type="Gene3D" id="3.40.366.10">
    <property type="entry name" value="Malonyl-Coenzyme A Acyl Carrier Protein, domain 2"/>
    <property type="match status" value="1"/>
</dbReference>
<dbReference type="PROSITE" id="PS52004">
    <property type="entry name" value="KS3_2"/>
    <property type="match status" value="1"/>
</dbReference>
<dbReference type="AlphaFoldDB" id="A0A3N6QD31"/>
<dbReference type="SUPFAM" id="SSF47336">
    <property type="entry name" value="ACP-like"/>
    <property type="match status" value="2"/>
</dbReference>
<dbReference type="RefSeq" id="WP_124155954.1">
    <property type="nucleotide sequence ID" value="NZ_CAWOLW010000686.1"/>
</dbReference>
<keyword evidence="6" id="KW-0511">Multifunctional enzyme</keyword>
<dbReference type="Gene3D" id="1.10.1200.10">
    <property type="entry name" value="ACP-like"/>
    <property type="match status" value="2"/>
</dbReference>
<evidence type="ECO:0000256" key="4">
    <source>
        <dbReference type="ARBA" id="ARBA00022832"/>
    </source>
</evidence>
<keyword evidence="2" id="KW-0597">Phosphoprotein</keyword>
<organism evidence="9 10">
    <name type="scientific">Okeania hirsuta</name>
    <dbReference type="NCBI Taxonomy" id="1458930"/>
    <lineage>
        <taxon>Bacteria</taxon>
        <taxon>Bacillati</taxon>
        <taxon>Cyanobacteriota</taxon>
        <taxon>Cyanophyceae</taxon>
        <taxon>Oscillatoriophycideae</taxon>
        <taxon>Oscillatoriales</taxon>
        <taxon>Microcoleaceae</taxon>
        <taxon>Okeania</taxon>
    </lineage>
</organism>
<dbReference type="FunFam" id="3.40.47.10:FF:000042">
    <property type="entry name" value="Polyketide synthase Pks13"/>
    <property type="match status" value="1"/>
</dbReference>
<accession>A0A3N6QD31</accession>
<keyword evidence="5" id="KW-0443">Lipid metabolism</keyword>
<dbReference type="SMART" id="SM00825">
    <property type="entry name" value="PKS_KS"/>
    <property type="match status" value="1"/>
</dbReference>
<dbReference type="Pfam" id="PF00550">
    <property type="entry name" value="PP-binding"/>
    <property type="match status" value="2"/>
</dbReference>
<dbReference type="Pfam" id="PF00698">
    <property type="entry name" value="Acyl_transf_1"/>
    <property type="match status" value="1"/>
</dbReference>
<dbReference type="Pfam" id="PF00109">
    <property type="entry name" value="ketoacyl-synt"/>
    <property type="match status" value="1"/>
</dbReference>
<dbReference type="InterPro" id="IPR016039">
    <property type="entry name" value="Thiolase-like"/>
</dbReference>
<dbReference type="FunFam" id="3.40.366.10:FF:000002">
    <property type="entry name" value="Probable polyketide synthase 2"/>
    <property type="match status" value="1"/>
</dbReference>
<gene>
    <name evidence="9" type="ORF">D5R40_35350</name>
</gene>
<keyword evidence="9" id="KW-0012">Acyltransferase</keyword>
<evidence type="ECO:0000256" key="2">
    <source>
        <dbReference type="ARBA" id="ARBA00022553"/>
    </source>
</evidence>
<dbReference type="SMART" id="SM01294">
    <property type="entry name" value="PKS_PP_betabranch"/>
    <property type="match status" value="2"/>
</dbReference>
<dbReference type="InterPro" id="IPR020841">
    <property type="entry name" value="PKS_Beta-ketoAc_synthase_dom"/>
</dbReference>
<dbReference type="InterPro" id="IPR014030">
    <property type="entry name" value="Ketoacyl_synth_N"/>
</dbReference>
<evidence type="ECO:0000256" key="5">
    <source>
        <dbReference type="ARBA" id="ARBA00023098"/>
    </source>
</evidence>
<dbReference type="InterPro" id="IPR016035">
    <property type="entry name" value="Acyl_Trfase/lysoPLipase"/>
</dbReference>
<keyword evidence="10" id="KW-1185">Reference proteome</keyword>
<dbReference type="InterPro" id="IPR018201">
    <property type="entry name" value="Ketoacyl_synth_AS"/>
</dbReference>
<evidence type="ECO:0000256" key="1">
    <source>
        <dbReference type="ARBA" id="ARBA00022450"/>
    </source>
</evidence>
<dbReference type="SUPFAM" id="SSF52151">
    <property type="entry name" value="FabD/lysophospholipase-like"/>
    <property type="match status" value="1"/>
</dbReference>
<dbReference type="GO" id="GO:0006633">
    <property type="term" value="P:fatty acid biosynthetic process"/>
    <property type="evidence" value="ECO:0007669"/>
    <property type="project" value="InterPro"/>
</dbReference>
<dbReference type="InterPro" id="IPR009081">
    <property type="entry name" value="PP-bd_ACP"/>
</dbReference>
<dbReference type="InterPro" id="IPR016036">
    <property type="entry name" value="Malonyl_transacylase_ACP-bd"/>
</dbReference>
<dbReference type="SUPFAM" id="SSF55048">
    <property type="entry name" value="Probable ACP-binding domain of malonyl-CoA ACP transacylase"/>
    <property type="match status" value="1"/>
</dbReference>
<dbReference type="Gene3D" id="3.30.70.3290">
    <property type="match status" value="1"/>
</dbReference>
<dbReference type="InterPro" id="IPR001227">
    <property type="entry name" value="Ac_transferase_dom_sf"/>
</dbReference>
<evidence type="ECO:0000259" key="8">
    <source>
        <dbReference type="PROSITE" id="PS52004"/>
    </source>
</evidence>
<dbReference type="PROSITE" id="PS00012">
    <property type="entry name" value="PHOSPHOPANTETHEINE"/>
    <property type="match status" value="2"/>
</dbReference>
<feature type="domain" description="Ketosynthase family 3 (KS3)" evidence="8">
    <location>
        <begin position="12"/>
        <end position="439"/>
    </location>
</feature>
<dbReference type="InterPro" id="IPR050091">
    <property type="entry name" value="PKS_NRPS_Biosynth_Enz"/>
</dbReference>
<dbReference type="SMART" id="SM00827">
    <property type="entry name" value="PKS_AT"/>
    <property type="match status" value="1"/>
</dbReference>
<sequence>MNPQDEENLIDDLGIAVIGMSGRFPQSEDTDKFWQNLQDGVECISFFSEEELLESGVKAELLNNPNYVKARAMMSDIDMFDASFFSYSRKEAECIDPQQRLFLECAWEAIEKGGYDPDTYEGLIGVYAGSGMNHYLLKNLYPSLDYDNQLNSYQLMINSDKDFLATRVAYKLNLRGPAVNVQTACSTSLVAVHTACQSLLNGECDLALAGGVSIQLPQKSGHLYREGMIFSPDGHCRTFDAQAKGTITGDGVGVVLLKRLNNAIADGDSIQAIIKGSAINNDGSLKVGYTAPSIEGQAAVIAEAHAVAGIDPETISYIEAHGTGTELGDPVEIAALTQAFKYSTEKKGFCAIGSLKSNMGHLDAAAGVAGLIKTVLALKHKLIPPTLHFEEPNPQIDFVNSPLYVNATLSEWKTNGTPRRAGVSSFGIGGTNAHIILEEAPEQIKQENSPERPTNLLTLSAKTSEALTQLVANYQNYIETNQELEIADICYTANTGRKHFKHRLATIVENQQQLLEKLKSYQLQEPVTQLYSGESPNKIVKTAFLFTGQGSQYVDMGRQLYEQAPTFRQALDECDQILQPYLEVPLLEIIYPKDAQKSTSDLLDQTAYTQPALFALEYALFKLWSSWGVRPDVVMGHSVGEYVAATVAGVFSLEDGLKLIAMRGKLMQKLPSGGEMVSVMASESQVTEAIKEYSSQVTIAAVNGPESIVISGESAAIAKICSEFESVGVKTKKLQVSHAFHSPLMEPMLTEFGRVAKEITYTRPKIQLISNVTGEEVDDGIASAEYWVNHVRQPVKFVQGMETLHKQGAEIFLEIGPKPILLGMGRECLMGEKKVWLSSLRSGKPDWLQMLQSLGELYVRAIKIDWLGFDQDYSRNKVELPTYPWQRKSYWIKDTRQQTTQDKKSITSVEKVKLDGANIQSQEVQRDTDQIILQQPKLRLSAPESLDVENTAPVIEANTKMKLAQLPVQGQPAAGVEENITKLSSFNIDLTQIKETLKKSLAEALYTDISEIEEDKKFVDLGLDSIVGVEWITEINKTYNLNIKATKLYDYPTLLDFAKYIADTLLTQGKNLDGSRSPSAQTGTTISNQSLKLTDSQNNFLQIKETLKQQLAEALYADISEIEEDKKFVDLGLDSIVGVEWITEINKTYNLNIKATKLYDYPTLLDFAKHITQEIYSTGGSKFPTEHKESIQKDYLPGNSQAQIKEKLRSILSRVANGELTVQEGNKMIQQVKNQQDLRKI</sequence>
<comment type="caution">
    <text evidence="9">The sequence shown here is derived from an EMBL/GenBank/DDBJ whole genome shotgun (WGS) entry which is preliminary data.</text>
</comment>
<evidence type="ECO:0000259" key="7">
    <source>
        <dbReference type="PROSITE" id="PS50075"/>
    </source>
</evidence>
<dbReference type="InterPro" id="IPR006162">
    <property type="entry name" value="Ppantetheine_attach_site"/>
</dbReference>
<dbReference type="GO" id="GO:0004315">
    <property type="term" value="F:3-oxoacyl-[acyl-carrier-protein] synthase activity"/>
    <property type="evidence" value="ECO:0007669"/>
    <property type="project" value="InterPro"/>
</dbReference>
<dbReference type="Gene3D" id="3.40.47.10">
    <property type="match status" value="1"/>
</dbReference>
<dbReference type="Pfam" id="PF22621">
    <property type="entry name" value="CurL-like_PKS_C"/>
    <property type="match status" value="1"/>
</dbReference>
<dbReference type="SMART" id="SM00823">
    <property type="entry name" value="PKS_PP"/>
    <property type="match status" value="2"/>
</dbReference>
<keyword evidence="1" id="KW-0596">Phosphopantetheine</keyword>
<dbReference type="PANTHER" id="PTHR43775">
    <property type="entry name" value="FATTY ACID SYNTHASE"/>
    <property type="match status" value="1"/>
</dbReference>
<evidence type="ECO:0000256" key="6">
    <source>
        <dbReference type="ARBA" id="ARBA00023268"/>
    </source>
</evidence>
<dbReference type="PROSITE" id="PS50075">
    <property type="entry name" value="CARRIER"/>
    <property type="match status" value="2"/>
</dbReference>
<dbReference type="InterPro" id="IPR014043">
    <property type="entry name" value="Acyl_transferase_dom"/>
</dbReference>
<dbReference type="PANTHER" id="PTHR43775:SF51">
    <property type="entry name" value="INACTIVE PHENOLPHTHIOCEROL SYNTHESIS POLYKETIDE SYNTHASE TYPE I PKS1-RELATED"/>
    <property type="match status" value="1"/>
</dbReference>
<dbReference type="OrthoDB" id="499075at2"/>
<evidence type="ECO:0000313" key="9">
    <source>
        <dbReference type="EMBL" id="RQH10616.1"/>
    </source>
</evidence>
<protein>
    <submittedName>
        <fullName evidence="9">Acyltransferase domain-containing protein</fullName>
    </submittedName>
</protein>
<dbReference type="InterPro" id="IPR036736">
    <property type="entry name" value="ACP-like_sf"/>
</dbReference>
<dbReference type="SUPFAM" id="SSF53901">
    <property type="entry name" value="Thiolase-like"/>
    <property type="match status" value="1"/>
</dbReference>
<evidence type="ECO:0000256" key="3">
    <source>
        <dbReference type="ARBA" id="ARBA00022679"/>
    </source>
</evidence>
<evidence type="ECO:0000313" key="10">
    <source>
        <dbReference type="Proteomes" id="UP000269154"/>
    </source>
</evidence>
<dbReference type="PROSITE" id="PS00606">
    <property type="entry name" value="KS3_1"/>
    <property type="match status" value="1"/>
</dbReference>
<proteinExistence type="predicted"/>
<feature type="domain" description="Carrier" evidence="7">
    <location>
        <begin position="1098"/>
        <end position="1175"/>
    </location>
</feature>
<name>A0A3N6QD31_9CYAN</name>
<dbReference type="InterPro" id="IPR014031">
    <property type="entry name" value="Ketoacyl_synth_C"/>
</dbReference>
<dbReference type="GO" id="GO:0004312">
    <property type="term" value="F:fatty acid synthase activity"/>
    <property type="evidence" value="ECO:0007669"/>
    <property type="project" value="TreeGrafter"/>
</dbReference>
<reference evidence="9 10" key="1">
    <citation type="journal article" date="2018" name="ACS Chem. Biol.">
        <title>Ketoreductase domain dysfunction expands chemodiversity: malyngamide biosynthesis in the cyanobacterium Okeania hirsuta.</title>
        <authorList>
            <person name="Moss N.A."/>
            <person name="Leao T."/>
            <person name="Rankin M."/>
            <person name="McCullough T.M."/>
            <person name="Qu P."/>
            <person name="Korobeynikov A."/>
            <person name="Smith J.L."/>
            <person name="Gerwick L."/>
            <person name="Gerwick W.H."/>
        </authorList>
    </citation>
    <scope>NUCLEOTIDE SEQUENCE [LARGE SCALE GENOMIC DNA]</scope>
    <source>
        <strain evidence="9 10">PAB10Feb10-1</strain>
    </source>
</reference>
<dbReference type="InterPro" id="IPR020806">
    <property type="entry name" value="PKS_PP-bd"/>
</dbReference>
<dbReference type="GO" id="GO:0031177">
    <property type="term" value="F:phosphopantetheine binding"/>
    <property type="evidence" value="ECO:0007669"/>
    <property type="project" value="InterPro"/>
</dbReference>
<feature type="domain" description="Carrier" evidence="7">
    <location>
        <begin position="988"/>
        <end position="1065"/>
    </location>
</feature>
<keyword evidence="3 9" id="KW-0808">Transferase</keyword>
<dbReference type="Proteomes" id="UP000269154">
    <property type="component" value="Unassembled WGS sequence"/>
</dbReference>
<dbReference type="Pfam" id="PF02801">
    <property type="entry name" value="Ketoacyl-synt_C"/>
    <property type="match status" value="1"/>
</dbReference>
<keyword evidence="4" id="KW-0276">Fatty acid metabolism</keyword>
<dbReference type="CDD" id="cd00833">
    <property type="entry name" value="PKS"/>
    <property type="match status" value="1"/>
</dbReference>
<dbReference type="EMBL" id="RCBY01000716">
    <property type="protein sequence ID" value="RQH10616.1"/>
    <property type="molecule type" value="Genomic_DNA"/>
</dbReference>